<dbReference type="Proteomes" id="UP001152523">
    <property type="component" value="Unassembled WGS sequence"/>
</dbReference>
<proteinExistence type="predicted"/>
<reference evidence="2" key="1">
    <citation type="submission" date="2022-07" db="EMBL/GenBank/DDBJ databases">
        <authorList>
            <person name="Macas J."/>
            <person name="Novak P."/>
            <person name="Neumann P."/>
        </authorList>
    </citation>
    <scope>NUCLEOTIDE SEQUENCE</scope>
</reference>
<gene>
    <name evidence="2" type="ORF">CEPIT_LOCUS17350</name>
</gene>
<keyword evidence="3" id="KW-1185">Reference proteome</keyword>
<evidence type="ECO:0000256" key="1">
    <source>
        <dbReference type="SAM" id="MobiDB-lite"/>
    </source>
</evidence>
<organism evidence="2 3">
    <name type="scientific">Cuscuta epithymum</name>
    <dbReference type="NCBI Taxonomy" id="186058"/>
    <lineage>
        <taxon>Eukaryota</taxon>
        <taxon>Viridiplantae</taxon>
        <taxon>Streptophyta</taxon>
        <taxon>Embryophyta</taxon>
        <taxon>Tracheophyta</taxon>
        <taxon>Spermatophyta</taxon>
        <taxon>Magnoliopsida</taxon>
        <taxon>eudicotyledons</taxon>
        <taxon>Gunneridae</taxon>
        <taxon>Pentapetalae</taxon>
        <taxon>asterids</taxon>
        <taxon>lamiids</taxon>
        <taxon>Solanales</taxon>
        <taxon>Convolvulaceae</taxon>
        <taxon>Cuscuteae</taxon>
        <taxon>Cuscuta</taxon>
        <taxon>Cuscuta subgen. Cuscuta</taxon>
    </lineage>
</organism>
<feature type="region of interest" description="Disordered" evidence="1">
    <location>
        <begin position="52"/>
        <end position="88"/>
    </location>
</feature>
<feature type="non-terminal residue" evidence="2">
    <location>
        <position position="124"/>
    </location>
</feature>
<protein>
    <submittedName>
        <fullName evidence="2">Uncharacterized protein</fullName>
    </submittedName>
</protein>
<name>A0AAV0DNS1_9ASTE</name>
<feature type="compositionally biased region" description="Basic and acidic residues" evidence="1">
    <location>
        <begin position="65"/>
        <end position="83"/>
    </location>
</feature>
<comment type="caution">
    <text evidence="2">The sequence shown here is derived from an EMBL/GenBank/DDBJ whole genome shotgun (WGS) entry which is preliminary data.</text>
</comment>
<accession>A0AAV0DNS1</accession>
<dbReference type="AlphaFoldDB" id="A0AAV0DNS1"/>
<sequence length="124" mass="13610">MGARSWEFGSKSTMDTNQVQERITMASMDDVEQCCLIPAIEEEAEWLVFGGSKRVEGGGGSGDGTSDKQKGRGEELSKGKDKSAVPPPPLELRAALERSMCWGLGDLSVILFLRSYFRVVFYIV</sequence>
<evidence type="ECO:0000313" key="2">
    <source>
        <dbReference type="EMBL" id="CAH9105850.1"/>
    </source>
</evidence>
<dbReference type="EMBL" id="CAMAPF010000133">
    <property type="protein sequence ID" value="CAH9105850.1"/>
    <property type="molecule type" value="Genomic_DNA"/>
</dbReference>
<evidence type="ECO:0000313" key="3">
    <source>
        <dbReference type="Proteomes" id="UP001152523"/>
    </source>
</evidence>